<feature type="compositionally biased region" description="Low complexity" evidence="1">
    <location>
        <begin position="919"/>
        <end position="934"/>
    </location>
</feature>
<feature type="region of interest" description="Disordered" evidence="1">
    <location>
        <begin position="714"/>
        <end position="738"/>
    </location>
</feature>
<organism evidence="2 3">
    <name type="scientific">Pisolithus microcarpus 441</name>
    <dbReference type="NCBI Taxonomy" id="765257"/>
    <lineage>
        <taxon>Eukaryota</taxon>
        <taxon>Fungi</taxon>
        <taxon>Dikarya</taxon>
        <taxon>Basidiomycota</taxon>
        <taxon>Agaricomycotina</taxon>
        <taxon>Agaricomycetes</taxon>
        <taxon>Agaricomycetidae</taxon>
        <taxon>Boletales</taxon>
        <taxon>Sclerodermatineae</taxon>
        <taxon>Pisolithaceae</taxon>
        <taxon>Pisolithus</taxon>
    </lineage>
</organism>
<feature type="region of interest" description="Disordered" evidence="1">
    <location>
        <begin position="913"/>
        <end position="942"/>
    </location>
</feature>
<keyword evidence="3" id="KW-1185">Reference proteome</keyword>
<evidence type="ECO:0000256" key="1">
    <source>
        <dbReference type="SAM" id="MobiDB-lite"/>
    </source>
</evidence>
<dbReference type="AlphaFoldDB" id="A0A0C9ZZF9"/>
<dbReference type="OrthoDB" id="3357948at2759"/>
<feature type="compositionally biased region" description="Polar residues" evidence="1">
    <location>
        <begin position="48"/>
        <end position="77"/>
    </location>
</feature>
<feature type="compositionally biased region" description="Low complexity" evidence="1">
    <location>
        <begin position="165"/>
        <end position="187"/>
    </location>
</feature>
<evidence type="ECO:0000313" key="2">
    <source>
        <dbReference type="EMBL" id="KIK27622.1"/>
    </source>
</evidence>
<dbReference type="STRING" id="765257.A0A0C9ZZF9"/>
<gene>
    <name evidence="2" type="ORF">PISMIDRAFT_27911</name>
</gene>
<accession>A0A0C9ZZF9</accession>
<feature type="compositionally biased region" description="Polar residues" evidence="1">
    <location>
        <begin position="85"/>
        <end position="110"/>
    </location>
</feature>
<feature type="region of interest" description="Disordered" evidence="1">
    <location>
        <begin position="590"/>
        <end position="666"/>
    </location>
</feature>
<feature type="compositionally biased region" description="Basic and acidic residues" evidence="1">
    <location>
        <begin position="603"/>
        <end position="624"/>
    </location>
</feature>
<name>A0A0C9ZZF9_9AGAM</name>
<protein>
    <submittedName>
        <fullName evidence="2">Uncharacterized protein</fullName>
    </submittedName>
</protein>
<dbReference type="Proteomes" id="UP000054018">
    <property type="component" value="Unassembled WGS sequence"/>
</dbReference>
<feature type="compositionally biased region" description="Low complexity" evidence="1">
    <location>
        <begin position="304"/>
        <end position="326"/>
    </location>
</feature>
<feature type="compositionally biased region" description="Basic residues" evidence="1">
    <location>
        <begin position="832"/>
        <end position="846"/>
    </location>
</feature>
<evidence type="ECO:0000313" key="3">
    <source>
        <dbReference type="Proteomes" id="UP000054018"/>
    </source>
</evidence>
<feature type="compositionally biased region" description="Low complexity" evidence="1">
    <location>
        <begin position="647"/>
        <end position="663"/>
    </location>
</feature>
<reference evidence="3" key="2">
    <citation type="submission" date="2015-01" db="EMBL/GenBank/DDBJ databases">
        <title>Evolutionary Origins and Diversification of the Mycorrhizal Mutualists.</title>
        <authorList>
            <consortium name="DOE Joint Genome Institute"/>
            <consortium name="Mycorrhizal Genomics Consortium"/>
            <person name="Kohler A."/>
            <person name="Kuo A."/>
            <person name="Nagy L.G."/>
            <person name="Floudas D."/>
            <person name="Copeland A."/>
            <person name="Barry K.W."/>
            <person name="Cichocki N."/>
            <person name="Veneault-Fourrey C."/>
            <person name="LaButti K."/>
            <person name="Lindquist E.A."/>
            <person name="Lipzen A."/>
            <person name="Lundell T."/>
            <person name="Morin E."/>
            <person name="Murat C."/>
            <person name="Riley R."/>
            <person name="Ohm R."/>
            <person name="Sun H."/>
            <person name="Tunlid A."/>
            <person name="Henrissat B."/>
            <person name="Grigoriev I.V."/>
            <person name="Hibbett D.S."/>
            <person name="Martin F."/>
        </authorList>
    </citation>
    <scope>NUCLEOTIDE SEQUENCE [LARGE SCALE GENOMIC DNA]</scope>
    <source>
        <strain evidence="3">441</strain>
    </source>
</reference>
<feature type="region of interest" description="Disordered" evidence="1">
    <location>
        <begin position="238"/>
        <end position="330"/>
    </location>
</feature>
<feature type="region of interest" description="Disordered" evidence="1">
    <location>
        <begin position="29"/>
        <end position="187"/>
    </location>
</feature>
<sequence>MSHANTHPYSDDINIYSDLESFTFGEARSSHSVSGHDDVSPLTPVVRPSSSSPDQTSGLQSAQFLPPSLQNVSSHPSQGAGRQVSPPSTSFPQPVSPWSMSRDTSFNRHVQSVPGISGEGQSRERPATAADHEFGPSTSCRGRVFPDDASQHTFGHGARHHGIASSSSSISVTSSRSSSRTSFQSGLLSSDDELEIGDLGGDSSPVTFARDYPLTDIDEDADLADLVPPYSYPVIEGRRGSLPMAIPGASQDGTSRSRESSILTLRRPSRSLDDEYGSHIPPTDDPSAIAPKSEPLSRGDWRSLEAQIQAQAQAQSHAPQSSASTSEHPADFYNNLGLDLQYIFHSKHSEGSIRSYRSSAQYSFLRPSSGTQPSEASSSKLAAIAPFAMGARRTSTATLQTVHSNEDPFFRHIRVHDKGFDTIENQWLYQCRDVDFPKKREKQGRRASNVSMPPPNAELKMYTKTMEVGQREHWWCPNIGLFKVDRSVLKPRSLDDSKAIQHRLNIRHVKDPHLKAGSAGPTTLVHKHSRATAFSIFRSFALDRVNAPQHRRVQTRDGILLAPKKVQEHFTSTKTTRQLVTHGLLDDELRGARGNRKGTQRLSFRESHDKGKRRAYEPKAETSKGKGKKKANVKSSSSSGATYKQETSPTGSQATTSSAGSVSEHAALHTASAPIASSSHTQLSSRAGLVMGQPVSPIALLPLVDSVQISENATGIVPSSHHHDRHSRADSDEDRVPTRTPHAEAFGALDPTDIEHYMSRANRPNTDSGPSLRARFWRAIRGTPRAEGPSSSAGLYQPPWIITAGRELQEENDRVINDLNNSFRDVGLLHTQPHKPGSKSMSKRKHGPDVLDQVPDDCFYMLLPLWVGEVSHQDAEADGSEASTTTTAPSAAILPENRHYLLVWYVPWDDDPKRKDAEQQAQTKKSKHTSQTSSDSNQDAEPTPVCLTSFRVIARVVHYDDLRHSGVRAPGVGLAISGPAWEAMNDFDLMFASGSQDRRLTDAVICHCRGRQKGFLFDPEGLTRLGLCTKETLEATSDADDPMSNFSLTTIGKAAAEMIWLGCLAVTSFGAGHSTYRP</sequence>
<feature type="compositionally biased region" description="Basic and acidic residues" evidence="1">
    <location>
        <begin position="121"/>
        <end position="134"/>
    </location>
</feature>
<dbReference type="EMBL" id="KN833695">
    <property type="protein sequence ID" value="KIK27622.1"/>
    <property type="molecule type" value="Genomic_DNA"/>
</dbReference>
<dbReference type="HOGENOM" id="CLU_005483_0_0_1"/>
<reference evidence="2 3" key="1">
    <citation type="submission" date="2014-04" db="EMBL/GenBank/DDBJ databases">
        <authorList>
            <consortium name="DOE Joint Genome Institute"/>
            <person name="Kuo A."/>
            <person name="Kohler A."/>
            <person name="Costa M.D."/>
            <person name="Nagy L.G."/>
            <person name="Floudas D."/>
            <person name="Copeland A."/>
            <person name="Barry K.W."/>
            <person name="Cichocki N."/>
            <person name="Veneault-Fourrey C."/>
            <person name="LaButti K."/>
            <person name="Lindquist E.A."/>
            <person name="Lipzen A."/>
            <person name="Lundell T."/>
            <person name="Morin E."/>
            <person name="Murat C."/>
            <person name="Sun H."/>
            <person name="Tunlid A."/>
            <person name="Henrissat B."/>
            <person name="Grigoriev I.V."/>
            <person name="Hibbett D.S."/>
            <person name="Martin F."/>
            <person name="Nordberg H.P."/>
            <person name="Cantor M.N."/>
            <person name="Hua S.X."/>
        </authorList>
    </citation>
    <scope>NUCLEOTIDE SEQUENCE [LARGE SCALE GENOMIC DNA]</scope>
    <source>
        <strain evidence="2 3">441</strain>
    </source>
</reference>
<proteinExistence type="predicted"/>
<feature type="region of interest" description="Disordered" evidence="1">
    <location>
        <begin position="829"/>
        <end position="849"/>
    </location>
</feature>
<feature type="compositionally biased region" description="Basic and acidic residues" evidence="1">
    <location>
        <begin position="727"/>
        <end position="737"/>
    </location>
</feature>